<keyword evidence="2" id="KW-0813">Transport</keyword>
<dbReference type="CDD" id="cd03220">
    <property type="entry name" value="ABC_KpsT_Wzt"/>
    <property type="match status" value="1"/>
</dbReference>
<evidence type="ECO:0000256" key="2">
    <source>
        <dbReference type="ARBA" id="ARBA00022448"/>
    </source>
</evidence>
<dbReference type="Gene3D" id="2.70.50.60">
    <property type="entry name" value="abc- transporter (atp binding component) like domain"/>
    <property type="match status" value="1"/>
</dbReference>
<comment type="similarity">
    <text evidence="1">Belongs to the ABC transporter superfamily.</text>
</comment>
<dbReference type="CDD" id="cd10147">
    <property type="entry name" value="Wzt_C-like"/>
    <property type="match status" value="1"/>
</dbReference>
<name>A0AA95KF61_9GAMM</name>
<evidence type="ECO:0000313" key="6">
    <source>
        <dbReference type="EMBL" id="WGZ91484.1"/>
    </source>
</evidence>
<evidence type="ECO:0000256" key="3">
    <source>
        <dbReference type="ARBA" id="ARBA00022741"/>
    </source>
</evidence>
<evidence type="ECO:0000256" key="4">
    <source>
        <dbReference type="ARBA" id="ARBA00022840"/>
    </source>
</evidence>
<dbReference type="SUPFAM" id="SSF52540">
    <property type="entry name" value="P-loop containing nucleoside triphosphate hydrolases"/>
    <property type="match status" value="1"/>
</dbReference>
<dbReference type="InterPro" id="IPR050683">
    <property type="entry name" value="Bact_Polysacc_Export_ATP-bd"/>
</dbReference>
<dbReference type="GO" id="GO:0016020">
    <property type="term" value="C:membrane"/>
    <property type="evidence" value="ECO:0007669"/>
    <property type="project" value="InterPro"/>
</dbReference>
<accession>A0AA95KF61</accession>
<reference evidence="6" key="2">
    <citation type="submission" date="2023-04" db="EMBL/GenBank/DDBJ databases">
        <authorList>
            <person name="Beletskiy A.V."/>
            <person name="Mardanov A.V."/>
            <person name="Ravin N.V."/>
        </authorList>
    </citation>
    <scope>NUCLEOTIDE SEQUENCE</scope>
    <source>
        <strain evidence="6">GKL-01</strain>
    </source>
</reference>
<organism evidence="6">
    <name type="scientific">Candidatus Thiocaldithrix dubininis</name>
    <dbReference type="NCBI Taxonomy" id="3080823"/>
    <lineage>
        <taxon>Bacteria</taxon>
        <taxon>Pseudomonadati</taxon>
        <taxon>Pseudomonadota</taxon>
        <taxon>Gammaproteobacteria</taxon>
        <taxon>Thiotrichales</taxon>
        <taxon>Thiotrichaceae</taxon>
        <taxon>Candidatus Thiocaldithrix</taxon>
    </lineage>
</organism>
<sequence length="402" mass="44388">MNKIVLHLEQVSVSYQQYAHPRDALLEWLGFKPRHTIFHALQNLSFSLEQGQSLGIIGNNGAGKSTLLKLLAGNLSPTQGECLVNGKRSALLELGAGLQPEFSGIENARLGLALRGLTQTEIKQSLPAVLAFAELGNFAQQPIKTYSSGMVVRLVFAIAAVIEPQVLIVDEALSVGDQYFQKKSLDRMRTILSKGASLVFCSHNLYQVREMCEQALWLEQGQLKMLGTAQNVVDAYQDSLRAKASQTTVSVLNRQSNQAPQILDVQLNQLEFHTAERFSVTVYASQAGMALDDIHVGIVVRRNDDVQCFGMSTAHDAMQLQRLDNGVLGIRLSLAQLPLLSGTYCLEVWLVDKTTVHIYDSRPRCCHFRVQQASQAQGVGVFYTAHQWLPLTTEQHPYALAS</sequence>
<reference evidence="6" key="1">
    <citation type="journal article" date="2023" name="Int. J. Mol. Sci.">
        <title>Metagenomics Revealed a New Genus 'Candidatus Thiocaldithrix dubininis' gen. nov., sp. nov. and a New Species 'Candidatus Thiothrix putei' sp. nov. in the Family Thiotrichaceae, Some Members of Which Have Traits of Both Na+- and H+-Motive Energetics.</title>
        <authorList>
            <person name="Ravin N.V."/>
            <person name="Muntyan M.S."/>
            <person name="Smolyakov D.D."/>
            <person name="Rudenko T.S."/>
            <person name="Beletsky A.V."/>
            <person name="Mardanov A.V."/>
            <person name="Grabovich M.Y."/>
        </authorList>
    </citation>
    <scope>NUCLEOTIDE SEQUENCE</scope>
    <source>
        <strain evidence="6">GKL-01</strain>
    </source>
</reference>
<dbReference type="Gene3D" id="3.40.50.300">
    <property type="entry name" value="P-loop containing nucleotide triphosphate hydrolases"/>
    <property type="match status" value="1"/>
</dbReference>
<dbReference type="PROSITE" id="PS50893">
    <property type="entry name" value="ABC_TRANSPORTER_2"/>
    <property type="match status" value="1"/>
</dbReference>
<dbReference type="InterPro" id="IPR003439">
    <property type="entry name" value="ABC_transporter-like_ATP-bd"/>
</dbReference>
<proteinExistence type="inferred from homology"/>
<dbReference type="AlphaFoldDB" id="A0AA95KF61"/>
<dbReference type="GO" id="GO:0140359">
    <property type="term" value="F:ABC-type transporter activity"/>
    <property type="evidence" value="ECO:0007669"/>
    <property type="project" value="InterPro"/>
</dbReference>
<evidence type="ECO:0000256" key="1">
    <source>
        <dbReference type="ARBA" id="ARBA00005417"/>
    </source>
</evidence>
<keyword evidence="3" id="KW-0547">Nucleotide-binding</keyword>
<dbReference type="PANTHER" id="PTHR46743">
    <property type="entry name" value="TEICHOIC ACIDS EXPORT ATP-BINDING PROTEIN TAGH"/>
    <property type="match status" value="1"/>
</dbReference>
<feature type="domain" description="ABC transporter" evidence="5">
    <location>
        <begin position="6"/>
        <end position="245"/>
    </location>
</feature>
<dbReference type="InterPro" id="IPR015860">
    <property type="entry name" value="ABC_transpr_TagH-like"/>
</dbReference>
<dbReference type="Pfam" id="PF00005">
    <property type="entry name" value="ABC_tran"/>
    <property type="match status" value="1"/>
</dbReference>
<dbReference type="PANTHER" id="PTHR46743:SF2">
    <property type="entry name" value="TEICHOIC ACIDS EXPORT ATP-BINDING PROTEIN TAGH"/>
    <property type="match status" value="1"/>
</dbReference>
<protein>
    <submittedName>
        <fullName evidence="6">ABC transporter ATP-binding protein</fullName>
    </submittedName>
</protein>
<dbReference type="InterPro" id="IPR027417">
    <property type="entry name" value="P-loop_NTPase"/>
</dbReference>
<dbReference type="InterPro" id="IPR003593">
    <property type="entry name" value="AAA+_ATPase"/>
</dbReference>
<dbReference type="GO" id="GO:0016887">
    <property type="term" value="F:ATP hydrolysis activity"/>
    <property type="evidence" value="ECO:0007669"/>
    <property type="project" value="InterPro"/>
</dbReference>
<dbReference type="GO" id="GO:0005524">
    <property type="term" value="F:ATP binding"/>
    <property type="evidence" value="ECO:0007669"/>
    <property type="project" value="UniProtKB-KW"/>
</dbReference>
<evidence type="ECO:0000259" key="5">
    <source>
        <dbReference type="PROSITE" id="PS50893"/>
    </source>
</evidence>
<gene>
    <name evidence="6" type="ORF">QJT80_03195</name>
</gene>
<dbReference type="KEGG" id="tdu:QJT80_03195"/>
<keyword evidence="4 6" id="KW-0067">ATP-binding</keyword>
<dbReference type="SMART" id="SM00382">
    <property type="entry name" value="AAA"/>
    <property type="match status" value="1"/>
</dbReference>
<dbReference type="InterPro" id="IPR029439">
    <property type="entry name" value="Wzt_C"/>
</dbReference>
<dbReference type="Pfam" id="PF14524">
    <property type="entry name" value="Wzt_C"/>
    <property type="match status" value="1"/>
</dbReference>
<dbReference type="Proteomes" id="UP001300672">
    <property type="component" value="Chromosome"/>
</dbReference>
<dbReference type="EMBL" id="CP124755">
    <property type="protein sequence ID" value="WGZ91484.1"/>
    <property type="molecule type" value="Genomic_DNA"/>
</dbReference>